<dbReference type="RefSeq" id="WP_055394230.1">
    <property type="nucleotide sequence ID" value="NZ_LCTZ01000002.1"/>
</dbReference>
<sequence length="295" mass="32424">MDNSKVVTVQILSAFAENGKGGNPAGVVLNADNLSDKNKLDISKKVGLSETAFVSKSKTEDFKLDFFTPNKQIAHCGHATVAAFSYLKQIGTLKNDSSSKETIDGKRKIEMIGDLAFMEQLAPKYVDVSNKESVILKSLGLKKNDILPKAPIQLVNTGNSYILIPVKNEEILKNIVPDFDLISEISEEFDLIGYYVFSNNTENTKYDATSRMFGPHYGILEEAGTGMAAGPLACYLFDVLKIKKSAFHIQQGKFMKEPSPSLIIVNLRIEKGKIKDLMAGGKGVLNRQLEVKINI</sequence>
<feature type="active site" evidence="3">
    <location>
        <position position="50"/>
    </location>
</feature>
<proteinExistence type="inferred from homology"/>
<dbReference type="Proteomes" id="UP000050827">
    <property type="component" value="Unassembled WGS sequence"/>
</dbReference>
<dbReference type="EMBL" id="LCTZ01000002">
    <property type="protein sequence ID" value="KQC29935.1"/>
    <property type="molecule type" value="Genomic_DNA"/>
</dbReference>
<evidence type="ECO:0000256" key="3">
    <source>
        <dbReference type="PIRSR" id="PIRSR016184-1"/>
    </source>
</evidence>
<dbReference type="OrthoDB" id="9788221at2"/>
<dbReference type="AlphaFoldDB" id="A0A0Q1CGE4"/>
<reference evidence="4 5" key="1">
    <citation type="submission" date="2015-04" db="EMBL/GenBank/DDBJ databases">
        <title>Complete genome of flavobacterium.</title>
        <authorList>
            <person name="Kwon Y.M."/>
            <person name="Kim S.-J."/>
        </authorList>
    </citation>
    <scope>NUCLEOTIDE SEQUENCE [LARGE SCALE GENOMIC DNA]</scope>
    <source>
        <strain evidence="4 5">DK169</strain>
    </source>
</reference>
<accession>A0A0Q1CGE4</accession>
<comment type="similarity">
    <text evidence="1">Belongs to the PhzF family.</text>
</comment>
<dbReference type="PIRSF" id="PIRSF016184">
    <property type="entry name" value="PhzC_PhzF"/>
    <property type="match status" value="1"/>
</dbReference>
<evidence type="ECO:0000313" key="5">
    <source>
        <dbReference type="Proteomes" id="UP000050827"/>
    </source>
</evidence>
<dbReference type="PANTHER" id="PTHR13774:SF39">
    <property type="entry name" value="BIOSYNTHESIS PROTEIN, PUTATIVE-RELATED"/>
    <property type="match status" value="1"/>
</dbReference>
<dbReference type="SUPFAM" id="SSF54506">
    <property type="entry name" value="Diaminopimelate epimerase-like"/>
    <property type="match status" value="1"/>
</dbReference>
<dbReference type="Gene3D" id="3.10.310.10">
    <property type="entry name" value="Diaminopimelate Epimerase, Chain A, domain 1"/>
    <property type="match status" value="2"/>
</dbReference>
<keyword evidence="5" id="KW-1185">Reference proteome</keyword>
<organism evidence="4 5">
    <name type="scientific">Flagellimonas eckloniae</name>
    <dbReference type="NCBI Taxonomy" id="346185"/>
    <lineage>
        <taxon>Bacteria</taxon>
        <taxon>Pseudomonadati</taxon>
        <taxon>Bacteroidota</taxon>
        <taxon>Flavobacteriia</taxon>
        <taxon>Flavobacteriales</taxon>
        <taxon>Flavobacteriaceae</taxon>
        <taxon>Flagellimonas</taxon>
    </lineage>
</organism>
<evidence type="ECO:0000313" key="4">
    <source>
        <dbReference type="EMBL" id="KQC29935.1"/>
    </source>
</evidence>
<dbReference type="GO" id="GO:0016853">
    <property type="term" value="F:isomerase activity"/>
    <property type="evidence" value="ECO:0007669"/>
    <property type="project" value="UniProtKB-KW"/>
</dbReference>
<dbReference type="NCBIfam" id="TIGR00654">
    <property type="entry name" value="PhzF_family"/>
    <property type="match status" value="1"/>
</dbReference>
<dbReference type="GO" id="GO:0005737">
    <property type="term" value="C:cytoplasm"/>
    <property type="evidence" value="ECO:0007669"/>
    <property type="project" value="TreeGrafter"/>
</dbReference>
<evidence type="ECO:0000256" key="2">
    <source>
        <dbReference type="ARBA" id="ARBA00023235"/>
    </source>
</evidence>
<evidence type="ECO:0000256" key="1">
    <source>
        <dbReference type="ARBA" id="ARBA00008270"/>
    </source>
</evidence>
<comment type="caution">
    <text evidence="4">The sequence shown here is derived from an EMBL/GenBank/DDBJ whole genome shotgun (WGS) entry which is preliminary data.</text>
</comment>
<dbReference type="STRING" id="346185.AAY42_08585"/>
<dbReference type="Pfam" id="PF02567">
    <property type="entry name" value="PhzC-PhzF"/>
    <property type="match status" value="1"/>
</dbReference>
<dbReference type="InterPro" id="IPR003719">
    <property type="entry name" value="Phenazine_PhzF-like"/>
</dbReference>
<dbReference type="PANTHER" id="PTHR13774">
    <property type="entry name" value="PHENAZINE BIOSYNTHESIS PROTEIN"/>
    <property type="match status" value="1"/>
</dbReference>
<gene>
    <name evidence="4" type="ORF">AAY42_08585</name>
</gene>
<name>A0A0Q1CGE4_9FLAO</name>
<protein>
    <submittedName>
        <fullName evidence="4">Phenazine biosynthesis protein</fullName>
    </submittedName>
</protein>
<keyword evidence="2" id="KW-0413">Isomerase</keyword>
<dbReference type="PATRIC" id="fig|1547436.3.peg.1765"/>